<dbReference type="Proteomes" id="UP000275078">
    <property type="component" value="Unassembled WGS sequence"/>
</dbReference>
<gene>
    <name evidence="1" type="ORF">BJ508DRAFT_307597</name>
</gene>
<keyword evidence="2" id="KW-1185">Reference proteome</keyword>
<name>A0A3N4I265_ASCIM</name>
<proteinExistence type="predicted"/>
<evidence type="ECO:0000313" key="2">
    <source>
        <dbReference type="Proteomes" id="UP000275078"/>
    </source>
</evidence>
<sequence length="234" mass="25580">MTTPSAFILCTTGAKQALEAILRIYYGLVAHFNALEDNWNTTASDLNTASLRFTLTSIEQQLGMRIINMDSKSQALESILRLYHELVTHFGSLNDSSTDDSHTADLRVSLASIEQQLGLEGAFNTRTTTEHAPASFSFTVPDLQQTAQFALDAQYSVDYRVSYAGAVFESLSYTEAYQSDLSSVPQSTSYDQASVIYDKPDEALQAEIDAAYMYGQSNSAYGFATEPDASTSSS</sequence>
<protein>
    <submittedName>
        <fullName evidence="1">Uncharacterized protein</fullName>
    </submittedName>
</protein>
<dbReference type="EMBL" id="ML119690">
    <property type="protein sequence ID" value="RPA80205.1"/>
    <property type="molecule type" value="Genomic_DNA"/>
</dbReference>
<dbReference type="AlphaFoldDB" id="A0A3N4I265"/>
<accession>A0A3N4I265</accession>
<organism evidence="1 2">
    <name type="scientific">Ascobolus immersus RN42</name>
    <dbReference type="NCBI Taxonomy" id="1160509"/>
    <lineage>
        <taxon>Eukaryota</taxon>
        <taxon>Fungi</taxon>
        <taxon>Dikarya</taxon>
        <taxon>Ascomycota</taxon>
        <taxon>Pezizomycotina</taxon>
        <taxon>Pezizomycetes</taxon>
        <taxon>Pezizales</taxon>
        <taxon>Ascobolaceae</taxon>
        <taxon>Ascobolus</taxon>
    </lineage>
</organism>
<reference evidence="1 2" key="1">
    <citation type="journal article" date="2018" name="Nat. Ecol. Evol.">
        <title>Pezizomycetes genomes reveal the molecular basis of ectomycorrhizal truffle lifestyle.</title>
        <authorList>
            <person name="Murat C."/>
            <person name="Payen T."/>
            <person name="Noel B."/>
            <person name="Kuo A."/>
            <person name="Morin E."/>
            <person name="Chen J."/>
            <person name="Kohler A."/>
            <person name="Krizsan K."/>
            <person name="Balestrini R."/>
            <person name="Da Silva C."/>
            <person name="Montanini B."/>
            <person name="Hainaut M."/>
            <person name="Levati E."/>
            <person name="Barry K.W."/>
            <person name="Belfiori B."/>
            <person name="Cichocki N."/>
            <person name="Clum A."/>
            <person name="Dockter R.B."/>
            <person name="Fauchery L."/>
            <person name="Guy J."/>
            <person name="Iotti M."/>
            <person name="Le Tacon F."/>
            <person name="Lindquist E.A."/>
            <person name="Lipzen A."/>
            <person name="Malagnac F."/>
            <person name="Mello A."/>
            <person name="Molinier V."/>
            <person name="Miyauchi S."/>
            <person name="Poulain J."/>
            <person name="Riccioni C."/>
            <person name="Rubini A."/>
            <person name="Sitrit Y."/>
            <person name="Splivallo R."/>
            <person name="Traeger S."/>
            <person name="Wang M."/>
            <person name="Zifcakova L."/>
            <person name="Wipf D."/>
            <person name="Zambonelli A."/>
            <person name="Paolocci F."/>
            <person name="Nowrousian M."/>
            <person name="Ottonello S."/>
            <person name="Baldrian P."/>
            <person name="Spatafora J.W."/>
            <person name="Henrissat B."/>
            <person name="Nagy L.G."/>
            <person name="Aury J.M."/>
            <person name="Wincker P."/>
            <person name="Grigoriev I.V."/>
            <person name="Bonfante P."/>
            <person name="Martin F.M."/>
        </authorList>
    </citation>
    <scope>NUCLEOTIDE SEQUENCE [LARGE SCALE GENOMIC DNA]</scope>
    <source>
        <strain evidence="1 2">RN42</strain>
    </source>
</reference>
<evidence type="ECO:0000313" key="1">
    <source>
        <dbReference type="EMBL" id="RPA80205.1"/>
    </source>
</evidence>